<evidence type="ECO:0000256" key="2">
    <source>
        <dbReference type="ARBA" id="ARBA00007637"/>
    </source>
</evidence>
<protein>
    <submittedName>
        <fullName evidence="5">NAD-dependent epimerase/dehydratase family protein</fullName>
    </submittedName>
</protein>
<accession>A0A3S3S2B6</accession>
<dbReference type="AlphaFoldDB" id="A0A3S3S2B6"/>
<sequence length="704" mass="79161">MGAQHRRHRPRRRNETAAGREGARIVTVSQSEGDQQSREYGFVEWFRPGEYERTERLLPQIIASGASYLRTHLSWAEYLAPGGEEWFDWLMPQLGSQIDLLPCLHYTPPSMSRTGRANGAPRNLKSYADFLDHVLTRYGKHFTHVELWNEPNNLLDWDWRDDGDFLLFSEMIGGAAYWARQRGFKTVLGGPCPFDPFWLNLMGERGVLNVCDAVGFHGFPGTWDSEEGSWGGWDMHLGEMRRILDRFNADAQIWITETGYSTWRSDEMEQARRFMKALSVPADRMYWYSWQDVAPDVPVQEGLWFDLRHYHLGAVSHDNQPKLLARLLLEGGVSRLEEVAKLAAPNLSTGASPIVVTGGSGFIGSNLADSFLQDGEDVIILDNLGRPGVDQNLAWLTERHGARVHPVLADVRDLRGIEAAFADAKAVFHFAAQTAVTTSLVHPLDDFEANARGTINVLESVRKAGKQAPVIFASTNKVYGALEDVQMLEMDDRYIPANQDIRAYGIGEDRPINFCTPYGCSKGVADQYVLDYAKSYDLPTAVLRMSCIYGPRQFGTEDQGWVAHFLIRALSGEEISIYGDGKQVRDILHVDDAVAAYRGLLASIESVKGHAFNLGGGPLNAVSILSVLREIEKLTGRPLHTEFGDWRAGDQYYFVADTRLLERQLGWEADVHWRDGLKHLAEWLADNRFGGRSVLQEEKRKVSA</sequence>
<evidence type="ECO:0000256" key="1">
    <source>
        <dbReference type="ARBA" id="ARBA00005125"/>
    </source>
</evidence>
<evidence type="ECO:0000313" key="6">
    <source>
        <dbReference type="Proteomes" id="UP000287687"/>
    </source>
</evidence>
<dbReference type="Gene3D" id="3.40.50.720">
    <property type="entry name" value="NAD(P)-binding Rossmann-like Domain"/>
    <property type="match status" value="1"/>
</dbReference>
<dbReference type="PANTHER" id="PTHR43000">
    <property type="entry name" value="DTDP-D-GLUCOSE 4,6-DEHYDRATASE-RELATED"/>
    <property type="match status" value="1"/>
</dbReference>
<name>A0A3S3S2B6_9HYPH</name>
<dbReference type="SUPFAM" id="SSF51445">
    <property type="entry name" value="(Trans)glycosidases"/>
    <property type="match status" value="1"/>
</dbReference>
<dbReference type="InterPro" id="IPR017853">
    <property type="entry name" value="GH"/>
</dbReference>
<keyword evidence="6" id="KW-1185">Reference proteome</keyword>
<proteinExistence type="inferred from homology"/>
<dbReference type="Pfam" id="PF01370">
    <property type="entry name" value="Epimerase"/>
    <property type="match status" value="1"/>
</dbReference>
<feature type="compositionally biased region" description="Basic residues" evidence="3">
    <location>
        <begin position="1"/>
        <end position="12"/>
    </location>
</feature>
<evidence type="ECO:0000313" key="5">
    <source>
        <dbReference type="EMBL" id="RWX74987.1"/>
    </source>
</evidence>
<organism evidence="5 6">
    <name type="scientific">Neorhizobium lilium</name>
    <dbReference type="NCBI Taxonomy" id="2503024"/>
    <lineage>
        <taxon>Bacteria</taxon>
        <taxon>Pseudomonadati</taxon>
        <taxon>Pseudomonadota</taxon>
        <taxon>Alphaproteobacteria</taxon>
        <taxon>Hyphomicrobiales</taxon>
        <taxon>Rhizobiaceae</taxon>
        <taxon>Rhizobium/Agrobacterium group</taxon>
        <taxon>Neorhizobium</taxon>
    </lineage>
</organism>
<dbReference type="Gene3D" id="3.20.20.80">
    <property type="entry name" value="Glycosidases"/>
    <property type="match status" value="1"/>
</dbReference>
<comment type="pathway">
    <text evidence="1">Bacterial outer membrane biogenesis; LPS O-antigen biosynthesis.</text>
</comment>
<dbReference type="InterPro" id="IPR036291">
    <property type="entry name" value="NAD(P)-bd_dom_sf"/>
</dbReference>
<evidence type="ECO:0000259" key="4">
    <source>
        <dbReference type="Pfam" id="PF01370"/>
    </source>
</evidence>
<gene>
    <name evidence="5" type="ORF">EPK99_21155</name>
</gene>
<dbReference type="Proteomes" id="UP000287687">
    <property type="component" value="Unassembled WGS sequence"/>
</dbReference>
<feature type="region of interest" description="Disordered" evidence="3">
    <location>
        <begin position="1"/>
        <end position="23"/>
    </location>
</feature>
<evidence type="ECO:0000256" key="3">
    <source>
        <dbReference type="SAM" id="MobiDB-lite"/>
    </source>
</evidence>
<dbReference type="SUPFAM" id="SSF51735">
    <property type="entry name" value="NAD(P)-binding Rossmann-fold domains"/>
    <property type="match status" value="1"/>
</dbReference>
<dbReference type="EMBL" id="SBIP01000005">
    <property type="protein sequence ID" value="RWX74987.1"/>
    <property type="molecule type" value="Genomic_DNA"/>
</dbReference>
<feature type="domain" description="NAD-dependent epimerase/dehydratase" evidence="4">
    <location>
        <begin position="354"/>
        <end position="615"/>
    </location>
</feature>
<reference evidence="5 6" key="1">
    <citation type="submission" date="2019-01" db="EMBL/GenBank/DDBJ databases">
        <title>The draft genome of Rhizobium sp. 24NR.</title>
        <authorList>
            <person name="Liu L."/>
            <person name="Liang L."/>
            <person name="Shi S."/>
            <person name="Xu L."/>
            <person name="Wang X."/>
            <person name="Li L."/>
            <person name="Zhang X."/>
        </authorList>
    </citation>
    <scope>NUCLEOTIDE SEQUENCE [LARGE SCALE GENOMIC DNA]</scope>
    <source>
        <strain evidence="5 6">24NR</strain>
    </source>
</reference>
<comment type="similarity">
    <text evidence="2">Belongs to the NAD(P)-dependent epimerase/dehydratase family.</text>
</comment>
<comment type="caution">
    <text evidence="5">The sequence shown here is derived from an EMBL/GenBank/DDBJ whole genome shotgun (WGS) entry which is preliminary data.</text>
</comment>
<dbReference type="InterPro" id="IPR001509">
    <property type="entry name" value="Epimerase_deHydtase"/>
</dbReference>
<dbReference type="OrthoDB" id="9801785at2"/>